<dbReference type="EMBL" id="QSCO01000005">
    <property type="protein sequence ID" value="RGY08322.1"/>
    <property type="molecule type" value="Genomic_DNA"/>
</dbReference>
<dbReference type="Proteomes" id="UP000284434">
    <property type="component" value="Unassembled WGS sequence"/>
</dbReference>
<reference evidence="3 4" key="1">
    <citation type="submission" date="2018-08" db="EMBL/GenBank/DDBJ databases">
        <title>A genome reference for cultivated species of the human gut microbiota.</title>
        <authorList>
            <person name="Zou Y."/>
            <person name="Xue W."/>
            <person name="Luo G."/>
        </authorList>
    </citation>
    <scope>NUCLEOTIDE SEQUENCE [LARGE SCALE GENOMIC DNA]</scope>
    <source>
        <strain evidence="3 4">OF03-11</strain>
    </source>
</reference>
<comment type="caution">
    <text evidence="3">The sequence shown here is derived from an EMBL/GenBank/DDBJ whole genome shotgun (WGS) entry which is preliminary data.</text>
</comment>
<name>A0A413IED1_9BACT</name>
<comment type="similarity">
    <text evidence="1">Belongs to the NAD(P)-dependent epimerase/dehydratase family.</text>
</comment>
<dbReference type="AlphaFoldDB" id="A0A413IED1"/>
<evidence type="ECO:0000313" key="4">
    <source>
        <dbReference type="Proteomes" id="UP000284434"/>
    </source>
</evidence>
<dbReference type="RefSeq" id="WP_118103208.1">
    <property type="nucleotide sequence ID" value="NZ_JADNHN010000043.1"/>
</dbReference>
<dbReference type="Gene3D" id="3.40.50.720">
    <property type="entry name" value="NAD(P)-binding Rossmann-like Domain"/>
    <property type="match status" value="1"/>
</dbReference>
<dbReference type="PANTHER" id="PTHR43000">
    <property type="entry name" value="DTDP-D-GLUCOSE 4,6-DEHYDRATASE-RELATED"/>
    <property type="match status" value="1"/>
</dbReference>
<dbReference type="CDD" id="cd08946">
    <property type="entry name" value="SDR_e"/>
    <property type="match status" value="1"/>
</dbReference>
<evidence type="ECO:0000313" key="3">
    <source>
        <dbReference type="EMBL" id="RGY08322.1"/>
    </source>
</evidence>
<gene>
    <name evidence="3" type="ORF">DXA53_04585</name>
</gene>
<accession>A0A413IED1</accession>
<dbReference type="SUPFAM" id="SSF51735">
    <property type="entry name" value="NAD(P)-binding Rossmann-fold domains"/>
    <property type="match status" value="1"/>
</dbReference>
<evidence type="ECO:0000256" key="1">
    <source>
        <dbReference type="ARBA" id="ARBA00007637"/>
    </source>
</evidence>
<dbReference type="InterPro" id="IPR001509">
    <property type="entry name" value="Epimerase_deHydtase"/>
</dbReference>
<protein>
    <submittedName>
        <fullName evidence="3">NAD(P)-dependent oxidoreductase</fullName>
    </submittedName>
</protein>
<dbReference type="Pfam" id="PF01370">
    <property type="entry name" value="Epimerase"/>
    <property type="match status" value="1"/>
</dbReference>
<dbReference type="InterPro" id="IPR036291">
    <property type="entry name" value="NAD(P)-bd_dom_sf"/>
</dbReference>
<proteinExistence type="inferred from homology"/>
<organism evidence="3 4">
    <name type="scientific">Odoribacter splanchnicus</name>
    <dbReference type="NCBI Taxonomy" id="28118"/>
    <lineage>
        <taxon>Bacteria</taxon>
        <taxon>Pseudomonadati</taxon>
        <taxon>Bacteroidota</taxon>
        <taxon>Bacteroidia</taxon>
        <taxon>Bacteroidales</taxon>
        <taxon>Odoribacteraceae</taxon>
        <taxon>Odoribacter</taxon>
    </lineage>
</organism>
<sequence length="316" mass="36341">MVKKVLITGGNGYIGSRLCLYLADVGYAVTPVCYPEVPADTFWIKKMEEIKVGDVRDIVFLQEIAKGSYDIVIHLVSLDHRQSEGEPAFVTSVNITPVWSLLDIFSKKGLQKFIYFSTVQVYGKLSNEKITEQHTPLVSNAYGLTHLIGEKICDFYNRTTLTACRVIRLSNSYGAPIFVENNCWWLVINDLCKQAYFDGKIVLQSDGTPQRDFIHGWDVCQAVQKIIETDHSDFLYQISSGTTLTIWEIACLVQDIYYKRYKRRLLVYRKDENSVQVDKRYCIDNSLLLTIGFKPEWELERGIHDLFDFLECHDGK</sequence>
<evidence type="ECO:0000259" key="2">
    <source>
        <dbReference type="Pfam" id="PF01370"/>
    </source>
</evidence>
<feature type="domain" description="NAD-dependent epimerase/dehydratase" evidence="2">
    <location>
        <begin position="5"/>
        <end position="229"/>
    </location>
</feature>